<reference evidence="1" key="1">
    <citation type="submission" date="2021-06" db="EMBL/GenBank/DDBJ databases">
        <authorList>
            <person name="Kallberg Y."/>
            <person name="Tangrot J."/>
            <person name="Rosling A."/>
        </authorList>
    </citation>
    <scope>NUCLEOTIDE SEQUENCE</scope>
    <source>
        <strain evidence="1">MA453B</strain>
    </source>
</reference>
<dbReference type="Proteomes" id="UP000789405">
    <property type="component" value="Unassembled WGS sequence"/>
</dbReference>
<dbReference type="AlphaFoldDB" id="A0A9N8YYI3"/>
<keyword evidence="2" id="KW-1185">Reference proteome</keyword>
<protein>
    <submittedName>
        <fullName evidence="1">18447_t:CDS:1</fullName>
    </submittedName>
</protein>
<comment type="caution">
    <text evidence="1">The sequence shown here is derived from an EMBL/GenBank/DDBJ whole genome shotgun (WGS) entry which is preliminary data.</text>
</comment>
<organism evidence="1 2">
    <name type="scientific">Dentiscutata erythropus</name>
    <dbReference type="NCBI Taxonomy" id="1348616"/>
    <lineage>
        <taxon>Eukaryota</taxon>
        <taxon>Fungi</taxon>
        <taxon>Fungi incertae sedis</taxon>
        <taxon>Mucoromycota</taxon>
        <taxon>Glomeromycotina</taxon>
        <taxon>Glomeromycetes</taxon>
        <taxon>Diversisporales</taxon>
        <taxon>Gigasporaceae</taxon>
        <taxon>Dentiscutata</taxon>
    </lineage>
</organism>
<proteinExistence type="predicted"/>
<name>A0A9N8YYI3_9GLOM</name>
<accession>A0A9N8YYI3</accession>
<evidence type="ECO:0000313" key="2">
    <source>
        <dbReference type="Proteomes" id="UP000789405"/>
    </source>
</evidence>
<gene>
    <name evidence="1" type="ORF">DERYTH_LOCUS1150</name>
</gene>
<dbReference type="EMBL" id="CAJVPY010000302">
    <property type="protein sequence ID" value="CAG8464145.1"/>
    <property type="molecule type" value="Genomic_DNA"/>
</dbReference>
<evidence type="ECO:0000313" key="1">
    <source>
        <dbReference type="EMBL" id="CAG8464145.1"/>
    </source>
</evidence>
<sequence>MLLVLTVCINVNGDIETLSNLITPLGDGVSYINTIIPTGVSSMLVVQEAEHQLKLGISGMVASFAVGNVDQSL</sequence>